<dbReference type="RefSeq" id="WP_121371480.1">
    <property type="nucleotide sequence ID" value="NZ_RBKS01000001.1"/>
</dbReference>
<name>A0A495IN19_9MICO</name>
<dbReference type="AlphaFoldDB" id="A0A495IN19"/>
<keyword evidence="2" id="KW-1185">Reference proteome</keyword>
<organism evidence="1 2">
    <name type="scientific">Frondihabitans australicus</name>
    <dbReference type="NCBI Taxonomy" id="386892"/>
    <lineage>
        <taxon>Bacteria</taxon>
        <taxon>Bacillati</taxon>
        <taxon>Actinomycetota</taxon>
        <taxon>Actinomycetes</taxon>
        <taxon>Micrococcales</taxon>
        <taxon>Microbacteriaceae</taxon>
        <taxon>Frondihabitans</taxon>
    </lineage>
</organism>
<protein>
    <submittedName>
        <fullName evidence="1">Uncharacterized protein</fullName>
    </submittedName>
</protein>
<evidence type="ECO:0000313" key="2">
    <source>
        <dbReference type="Proteomes" id="UP000280008"/>
    </source>
</evidence>
<comment type="caution">
    <text evidence="1">The sequence shown here is derived from an EMBL/GenBank/DDBJ whole genome shotgun (WGS) entry which is preliminary data.</text>
</comment>
<proteinExistence type="predicted"/>
<dbReference type="EMBL" id="RBKS01000001">
    <property type="protein sequence ID" value="RKR76515.1"/>
    <property type="molecule type" value="Genomic_DNA"/>
</dbReference>
<dbReference type="OrthoDB" id="5005866at2"/>
<gene>
    <name evidence="1" type="ORF">C8E83_3692</name>
</gene>
<reference evidence="1 2" key="1">
    <citation type="submission" date="2018-10" db="EMBL/GenBank/DDBJ databases">
        <title>Sequencing the genomes of 1000 actinobacteria strains.</title>
        <authorList>
            <person name="Klenk H.-P."/>
        </authorList>
    </citation>
    <scope>NUCLEOTIDE SEQUENCE [LARGE SCALE GENOMIC DNA]</scope>
    <source>
        <strain evidence="1 2">DSM 17894</strain>
    </source>
</reference>
<evidence type="ECO:0000313" key="1">
    <source>
        <dbReference type="EMBL" id="RKR76515.1"/>
    </source>
</evidence>
<sequence>MDERIANAWDDVTVELSQDEDDDVTVTDEGLTVDGNLFAYLEGELLVIQLPQARADDLVSRGIASRHADGGDWVTIADPELWLELAGESHAFVGEPAVGGQS</sequence>
<accession>A0A495IN19</accession>
<dbReference type="Proteomes" id="UP000280008">
    <property type="component" value="Unassembled WGS sequence"/>
</dbReference>